<accession>A0A1J5QZZ9</accession>
<dbReference type="PANTHER" id="PTHR37166">
    <property type="entry name" value="PROTEIN FLAG"/>
    <property type="match status" value="1"/>
</dbReference>
<dbReference type="EMBL" id="MLJW01000546">
    <property type="protein sequence ID" value="OIQ85407.1"/>
    <property type="molecule type" value="Genomic_DNA"/>
</dbReference>
<feature type="compositionally biased region" description="Polar residues" evidence="1">
    <location>
        <begin position="24"/>
        <end position="40"/>
    </location>
</feature>
<dbReference type="Pfam" id="PF03646">
    <property type="entry name" value="FlaG"/>
    <property type="match status" value="1"/>
</dbReference>
<evidence type="ECO:0000256" key="1">
    <source>
        <dbReference type="SAM" id="MobiDB-lite"/>
    </source>
</evidence>
<keyword evidence="2" id="KW-0966">Cell projection</keyword>
<dbReference type="AlphaFoldDB" id="A0A1J5QZZ9"/>
<dbReference type="SUPFAM" id="SSF160214">
    <property type="entry name" value="FlaG-like"/>
    <property type="match status" value="1"/>
</dbReference>
<organism evidence="2">
    <name type="scientific">mine drainage metagenome</name>
    <dbReference type="NCBI Taxonomy" id="410659"/>
    <lineage>
        <taxon>unclassified sequences</taxon>
        <taxon>metagenomes</taxon>
        <taxon>ecological metagenomes</taxon>
    </lineage>
</organism>
<protein>
    <submittedName>
        <fullName evidence="2">Flagellar protein FlaG</fullName>
    </submittedName>
</protein>
<proteinExistence type="predicted"/>
<name>A0A1J5QZZ9_9ZZZZ</name>
<dbReference type="InterPro" id="IPR005186">
    <property type="entry name" value="FlaG"/>
</dbReference>
<dbReference type="Gene3D" id="3.30.160.170">
    <property type="entry name" value="FlaG-like"/>
    <property type="match status" value="1"/>
</dbReference>
<keyword evidence="2" id="KW-0282">Flagellum</keyword>
<dbReference type="PANTHER" id="PTHR37166:SF1">
    <property type="entry name" value="PROTEIN FLAG"/>
    <property type="match status" value="1"/>
</dbReference>
<feature type="region of interest" description="Disordered" evidence="1">
    <location>
        <begin position="1"/>
        <end position="43"/>
    </location>
</feature>
<sequence>MLSQISNAAQGGGFAQSPPVVASGSPQATIPETPPTQASSPVPAKIDTAAVQESAGKINNFMEQVGSTVKFSVDAKTGMRVVSVVDTQTNDVIRQMPSQEMLNIAKALDKLQGLLIKEKA</sequence>
<keyword evidence="2" id="KW-0969">Cilium</keyword>
<dbReference type="InterPro" id="IPR035924">
    <property type="entry name" value="FlaG-like_sf"/>
</dbReference>
<gene>
    <name evidence="2" type="ORF">GALL_327430</name>
</gene>
<comment type="caution">
    <text evidence="2">The sequence shown here is derived from an EMBL/GenBank/DDBJ whole genome shotgun (WGS) entry which is preliminary data.</text>
</comment>
<reference evidence="2" key="1">
    <citation type="submission" date="2016-10" db="EMBL/GenBank/DDBJ databases">
        <title>Sequence of Gallionella enrichment culture.</title>
        <authorList>
            <person name="Poehlein A."/>
            <person name="Muehling M."/>
            <person name="Daniel R."/>
        </authorList>
    </citation>
    <scope>NUCLEOTIDE SEQUENCE</scope>
</reference>
<evidence type="ECO:0000313" key="2">
    <source>
        <dbReference type="EMBL" id="OIQ85407.1"/>
    </source>
</evidence>